<gene>
    <name evidence="2" type="ORF">SAMN05444168_7066</name>
</gene>
<dbReference type="RefSeq" id="WP_143787704.1">
    <property type="nucleotide sequence ID" value="NZ_FSRM01000002.1"/>
</dbReference>
<dbReference type="OrthoDB" id="9135806at2"/>
<keyword evidence="1" id="KW-0472">Membrane</keyword>
<accession>A0A1N6KFJ8</accession>
<dbReference type="EMBL" id="FSRM01000002">
    <property type="protein sequence ID" value="SIO55308.1"/>
    <property type="molecule type" value="Genomic_DNA"/>
</dbReference>
<keyword evidence="1" id="KW-1133">Transmembrane helix</keyword>
<dbReference type="Proteomes" id="UP000184693">
    <property type="component" value="Unassembled WGS sequence"/>
</dbReference>
<evidence type="ECO:0000256" key="1">
    <source>
        <dbReference type="SAM" id="Phobius"/>
    </source>
</evidence>
<name>A0A1N6KFJ8_9BURK</name>
<feature type="transmembrane region" description="Helical" evidence="1">
    <location>
        <begin position="119"/>
        <end position="138"/>
    </location>
</feature>
<reference evidence="2 3" key="1">
    <citation type="submission" date="2016-11" db="EMBL/GenBank/DDBJ databases">
        <authorList>
            <person name="Jaros S."/>
            <person name="Januszkiewicz K."/>
            <person name="Wedrychowicz H."/>
        </authorList>
    </citation>
    <scope>NUCLEOTIDE SEQUENCE [LARGE SCALE GENOMIC DNA]</scope>
    <source>
        <strain evidence="2 3">GAS86</strain>
    </source>
</reference>
<evidence type="ECO:0000313" key="3">
    <source>
        <dbReference type="Proteomes" id="UP000184693"/>
    </source>
</evidence>
<sequence>MMEQWSVAAGDSPRGLVESAARAAMKVRERQVNEALRTLDEDHRLGRIARDEYRHRRRALLESLGDEIAQAERETVRRAVPAYDMSTPGEMGKARNGKAERKLNSSGTAFDAAWLIERAALLCAIALCSGVLLCYWLTCT</sequence>
<keyword evidence="1" id="KW-0812">Transmembrane</keyword>
<proteinExistence type="predicted"/>
<protein>
    <submittedName>
        <fullName evidence="2">Uncharacterized protein</fullName>
    </submittedName>
</protein>
<evidence type="ECO:0000313" key="2">
    <source>
        <dbReference type="EMBL" id="SIO55308.1"/>
    </source>
</evidence>
<organism evidence="2 3">
    <name type="scientific">Paraburkholderia phenazinium</name>
    <dbReference type="NCBI Taxonomy" id="60549"/>
    <lineage>
        <taxon>Bacteria</taxon>
        <taxon>Pseudomonadati</taxon>
        <taxon>Pseudomonadota</taxon>
        <taxon>Betaproteobacteria</taxon>
        <taxon>Burkholderiales</taxon>
        <taxon>Burkholderiaceae</taxon>
        <taxon>Paraburkholderia</taxon>
    </lineage>
</organism>
<dbReference type="AlphaFoldDB" id="A0A1N6KFJ8"/>